<name>A0AAJ6QVW8_9ACAR</name>
<feature type="compositionally biased region" description="Basic and acidic residues" evidence="1">
    <location>
        <begin position="218"/>
        <end position="229"/>
    </location>
</feature>
<dbReference type="RefSeq" id="XP_003745620.2">
    <property type="nucleotide sequence ID" value="XM_003745572.2"/>
</dbReference>
<accession>A0AAJ6QVW8</accession>
<dbReference type="GeneID" id="100899853"/>
<evidence type="ECO:0000313" key="2">
    <source>
        <dbReference type="Proteomes" id="UP000694867"/>
    </source>
</evidence>
<gene>
    <name evidence="3" type="primary">LOC100899853</name>
</gene>
<reference evidence="3" key="1">
    <citation type="submission" date="2025-08" db="UniProtKB">
        <authorList>
            <consortium name="RefSeq"/>
        </authorList>
    </citation>
    <scope>IDENTIFICATION</scope>
</reference>
<feature type="compositionally biased region" description="Polar residues" evidence="1">
    <location>
        <begin position="181"/>
        <end position="203"/>
    </location>
</feature>
<feature type="compositionally biased region" description="Basic and acidic residues" evidence="1">
    <location>
        <begin position="1"/>
        <end position="25"/>
    </location>
</feature>
<evidence type="ECO:0000256" key="1">
    <source>
        <dbReference type="SAM" id="MobiDB-lite"/>
    </source>
</evidence>
<dbReference type="Proteomes" id="UP000694867">
    <property type="component" value="Unplaced"/>
</dbReference>
<proteinExistence type="predicted"/>
<organism evidence="2 3">
    <name type="scientific">Galendromus occidentalis</name>
    <name type="common">western predatory mite</name>
    <dbReference type="NCBI Taxonomy" id="34638"/>
    <lineage>
        <taxon>Eukaryota</taxon>
        <taxon>Metazoa</taxon>
        <taxon>Ecdysozoa</taxon>
        <taxon>Arthropoda</taxon>
        <taxon>Chelicerata</taxon>
        <taxon>Arachnida</taxon>
        <taxon>Acari</taxon>
        <taxon>Parasitiformes</taxon>
        <taxon>Mesostigmata</taxon>
        <taxon>Gamasina</taxon>
        <taxon>Phytoseioidea</taxon>
        <taxon>Phytoseiidae</taxon>
        <taxon>Typhlodrominae</taxon>
        <taxon>Galendromus</taxon>
    </lineage>
</organism>
<dbReference type="AlphaFoldDB" id="A0AAJ6QVW8"/>
<protein>
    <submittedName>
        <fullName evidence="3">Uncharacterized protein LOC100899853</fullName>
    </submittedName>
</protein>
<evidence type="ECO:0000313" key="3">
    <source>
        <dbReference type="RefSeq" id="XP_003745620.2"/>
    </source>
</evidence>
<dbReference type="KEGG" id="goe:100899853"/>
<sequence>MKLERSKTYTDEKTPTKQKSKDSGARYRPSAPGATRDVESYVPTGVSGSSLTYSPSKIDRRANGAEHAAGYVPTVKEKRIAITRGAEQYVPSKTASSMKATYVPTEINTKSASRTLKISKTATYKPSRKQSPEVNEYVPAGGTSEATSGVSYKPTMKRTNRLGASPDTKAKHDEAYEPSGVTDSKLQYRPSQITTLTSQNTFSPEPPLQLRTVRRKRTEASPEKTDAQKRLRHNKASAPEKCLMSDLMFGWTKENQDRIDKKSYSDKEISLLEAEISRLRSLKSLTESHIRYLFYKLEHEIPLVAVGEPLRQRHVLFMNEQSALLDNAIPITAVSPTQLDLIRKLCMDHFNQEHGFNILYVVRVLLPEVIIRMHMLVHGTSYEESDKQTDIGLVDLNKAQSRRSQNVMDRIQQTK</sequence>
<feature type="compositionally biased region" description="Polar residues" evidence="1">
    <location>
        <begin position="46"/>
        <end position="55"/>
    </location>
</feature>
<feature type="region of interest" description="Disordered" evidence="1">
    <location>
        <begin position="1"/>
        <end position="57"/>
    </location>
</feature>
<feature type="region of interest" description="Disordered" evidence="1">
    <location>
        <begin position="123"/>
        <end position="236"/>
    </location>
</feature>
<keyword evidence="2" id="KW-1185">Reference proteome</keyword>